<proteinExistence type="inferred from homology"/>
<reference evidence="9" key="2">
    <citation type="submission" date="2025-08" db="UniProtKB">
        <authorList>
            <consortium name="RefSeq"/>
        </authorList>
    </citation>
    <scope>IDENTIFICATION</scope>
    <source>
        <tissue evidence="9">Young leaves</tissue>
    </source>
</reference>
<dbReference type="OrthoDB" id="689350at2759"/>
<dbReference type="GeneID" id="113861142"/>
<evidence type="ECO:0000256" key="2">
    <source>
        <dbReference type="ARBA" id="ARBA00022723"/>
    </source>
</evidence>
<keyword evidence="8" id="KW-1185">Reference proteome</keyword>
<dbReference type="FunFam" id="3.30.70.100:FF:000008">
    <property type="entry name" value="Copper transport protein ATOX1"/>
    <property type="match status" value="1"/>
</dbReference>
<dbReference type="RefSeq" id="XP_027349558.1">
    <property type="nucleotide sequence ID" value="XM_027493757.1"/>
</dbReference>
<feature type="compositionally biased region" description="Basic and acidic residues" evidence="6">
    <location>
        <begin position="297"/>
        <end position="325"/>
    </location>
</feature>
<feature type="domain" description="HMA" evidence="7">
    <location>
        <begin position="9"/>
        <end position="72"/>
    </location>
</feature>
<keyword evidence="2" id="KW-0479">Metal-binding</keyword>
<gene>
    <name evidence="9" type="primary">LOC113861142</name>
</gene>
<evidence type="ECO:0000313" key="8">
    <source>
        <dbReference type="Proteomes" id="UP000694853"/>
    </source>
</evidence>
<evidence type="ECO:0000256" key="4">
    <source>
        <dbReference type="ARBA" id="ARBA00023289"/>
    </source>
</evidence>
<feature type="region of interest" description="Disordered" evidence="6">
    <location>
        <begin position="97"/>
        <end position="125"/>
    </location>
</feature>
<dbReference type="CDD" id="cd00371">
    <property type="entry name" value="HMA"/>
    <property type="match status" value="1"/>
</dbReference>
<sequence length="473" mass="51243">MSKQDLLRIQSCILKVNIHCDGCEQKVKKLLHKIDGVYSVSVDADKGKVVVVGDVDPAKLVKKLKRAGKHAEIWGGQKGIMNNQNYPFNHQFLDLQVGDGTGEKDNKSQGKKGKKNSGGGGQGQLAHLQNIKGAQDFKVPAKEHKSVQFSLPEVEFDAIDDGFDEYDVNFDEHEEERYGHAMPMHNKMMPMMGDGRGPAGPTGMIINGPARNKHMDNGGGGRNNGSAKKGDVIDQAMLIKGKGGNYIEAEIGNKGGRKCSGDQKGINNKGNKPKPKNAKSDGGLLGWFLGFGKKGKKGEESSEKNKININSKGKEGKKIGGKLEDHSNNIMSKIDVGFHDLDDSPPPLKNGKTGNKGSNTNVGPMGNNQIGNIPAVQGLPATNGGGGYYQGMQMQPSPYNLQQQQYMGMTMNPQQQHQQANMNGMYPTVSPIMYGRPHPSMNYMPPPPMPSHPMADPITHTFSDENVESCIIM</sequence>
<keyword evidence="3" id="KW-0449">Lipoprotein</keyword>
<dbReference type="Pfam" id="PF00403">
    <property type="entry name" value="HMA"/>
    <property type="match status" value="1"/>
</dbReference>
<dbReference type="Proteomes" id="UP000694853">
    <property type="component" value="Unplaced"/>
</dbReference>
<evidence type="ECO:0000256" key="5">
    <source>
        <dbReference type="ARBA" id="ARBA00024045"/>
    </source>
</evidence>
<reference evidence="8" key="1">
    <citation type="journal article" date="2019" name="Toxins">
        <title>Detection of Abrin-Like and Prepropulchellin-Like Toxin Genes and Transcripts Using Whole Genome Sequencing and Full-Length Transcript Sequencing of Abrus precatorius.</title>
        <authorList>
            <person name="Hovde B.T."/>
            <person name="Daligault H.E."/>
            <person name="Hanschen E.R."/>
            <person name="Kunde Y.A."/>
            <person name="Johnson M.B."/>
            <person name="Starkenburg S.R."/>
            <person name="Johnson S.L."/>
        </authorList>
    </citation>
    <scope>NUCLEOTIDE SEQUENCE [LARGE SCALE GENOMIC DNA]</scope>
</reference>
<dbReference type="PANTHER" id="PTHR45868">
    <property type="entry name" value="HEAVY METAL-ASSOCIATED ISOPRENYLATED PLANT PROTEIN 33-RELATED"/>
    <property type="match status" value="1"/>
</dbReference>
<dbReference type="Gene3D" id="3.30.70.100">
    <property type="match status" value="1"/>
</dbReference>
<feature type="region of interest" description="Disordered" evidence="6">
    <location>
        <begin position="255"/>
        <end position="325"/>
    </location>
</feature>
<keyword evidence="4" id="KW-0636">Prenylation</keyword>
<organism evidence="8 9">
    <name type="scientific">Abrus precatorius</name>
    <name type="common">Indian licorice</name>
    <name type="synonym">Glycine abrus</name>
    <dbReference type="NCBI Taxonomy" id="3816"/>
    <lineage>
        <taxon>Eukaryota</taxon>
        <taxon>Viridiplantae</taxon>
        <taxon>Streptophyta</taxon>
        <taxon>Embryophyta</taxon>
        <taxon>Tracheophyta</taxon>
        <taxon>Spermatophyta</taxon>
        <taxon>Magnoliopsida</taxon>
        <taxon>eudicotyledons</taxon>
        <taxon>Gunneridae</taxon>
        <taxon>Pentapetalae</taxon>
        <taxon>rosids</taxon>
        <taxon>fabids</taxon>
        <taxon>Fabales</taxon>
        <taxon>Fabaceae</taxon>
        <taxon>Papilionoideae</taxon>
        <taxon>50 kb inversion clade</taxon>
        <taxon>NPAAA clade</taxon>
        <taxon>indigoferoid/millettioid clade</taxon>
        <taxon>Abreae</taxon>
        <taxon>Abrus</taxon>
    </lineage>
</organism>
<evidence type="ECO:0000313" key="9">
    <source>
        <dbReference type="RefSeq" id="XP_027349558.1"/>
    </source>
</evidence>
<protein>
    <submittedName>
        <fullName evidence="9">Heavy metal-associated isoprenylated plant protein 34-like</fullName>
    </submittedName>
</protein>
<dbReference type="InterPro" id="IPR006121">
    <property type="entry name" value="HMA_dom"/>
</dbReference>
<dbReference type="KEGG" id="aprc:113861142"/>
<dbReference type="InterPro" id="IPR036163">
    <property type="entry name" value="HMA_dom_sf"/>
</dbReference>
<dbReference type="AlphaFoldDB" id="A0A8B8L1Z1"/>
<evidence type="ECO:0000256" key="6">
    <source>
        <dbReference type="SAM" id="MobiDB-lite"/>
    </source>
</evidence>
<dbReference type="SUPFAM" id="SSF55008">
    <property type="entry name" value="HMA, heavy metal-associated domain"/>
    <property type="match status" value="1"/>
</dbReference>
<keyword evidence="1" id="KW-0488">Methylation</keyword>
<dbReference type="GO" id="GO:0046872">
    <property type="term" value="F:metal ion binding"/>
    <property type="evidence" value="ECO:0007669"/>
    <property type="project" value="UniProtKB-KW"/>
</dbReference>
<evidence type="ECO:0000259" key="7">
    <source>
        <dbReference type="PROSITE" id="PS50846"/>
    </source>
</evidence>
<evidence type="ECO:0000256" key="1">
    <source>
        <dbReference type="ARBA" id="ARBA00022481"/>
    </source>
</evidence>
<accession>A0A8B8L1Z1</accession>
<dbReference type="PROSITE" id="PS50846">
    <property type="entry name" value="HMA_2"/>
    <property type="match status" value="1"/>
</dbReference>
<dbReference type="PANTHER" id="PTHR45868:SF83">
    <property type="entry name" value="HEAVY METAL-ASSOCIATED ISOPRENYLATED PLANT PROTEIN 33"/>
    <property type="match status" value="1"/>
</dbReference>
<evidence type="ECO:0000256" key="3">
    <source>
        <dbReference type="ARBA" id="ARBA00023288"/>
    </source>
</evidence>
<comment type="similarity">
    <text evidence="5">Belongs to the HIPP family.</text>
</comment>
<name>A0A8B8L1Z1_ABRPR</name>